<keyword evidence="4" id="KW-1185">Reference proteome</keyword>
<accession>A0A7J7KSC8</accession>
<keyword evidence="2" id="KW-0472">Membrane</keyword>
<feature type="compositionally biased region" description="Polar residues" evidence="1">
    <location>
        <begin position="301"/>
        <end position="318"/>
    </location>
</feature>
<keyword evidence="2" id="KW-0812">Transmembrane</keyword>
<feature type="transmembrane region" description="Helical" evidence="2">
    <location>
        <begin position="116"/>
        <end position="138"/>
    </location>
</feature>
<feature type="compositionally biased region" description="Basic and acidic residues" evidence="1">
    <location>
        <begin position="255"/>
        <end position="264"/>
    </location>
</feature>
<sequence>MLKVQLNWQSLTFKVLLVTSLIVLVAITGAADGLRTKTTSSCHNETTIIVVNETKEEWCAVFSSVYCLAWGNCYCNVTREVEKTHVTEVCEELTLVDGDKLKEQKRNTNDLSDPEVAAIAVICSLIFSILLSLTVFCVQRRCSVCLVMANTPTQVVAVERGDGDAMEGDKFLPAQEDGRYITVQAANKPVKLYEDVGYEAVSCSGSNRVDDIDLSVRKKPLFTASDQSDFPPDTADQTGYRKLSRTDEPVTGDSPVERKVRISDQHPVIKHNEEKRYSKESYTQTPAEDSKLSEVPASCQVVETTPETSNMNLQNNKTLGDDPGQLSVAAGSEKTRDSAPDTSLRIEVSEDEFDNMKTSVL</sequence>
<evidence type="ECO:0000313" key="3">
    <source>
        <dbReference type="EMBL" id="KAF6041100.1"/>
    </source>
</evidence>
<protein>
    <submittedName>
        <fullName evidence="3">Uncharacterized protein</fullName>
    </submittedName>
</protein>
<dbReference type="AlphaFoldDB" id="A0A7J7KSC8"/>
<feature type="transmembrane region" description="Helical" evidence="2">
    <location>
        <begin position="12"/>
        <end position="31"/>
    </location>
</feature>
<evidence type="ECO:0000256" key="2">
    <source>
        <dbReference type="SAM" id="Phobius"/>
    </source>
</evidence>
<keyword evidence="2" id="KW-1133">Transmembrane helix</keyword>
<name>A0A7J7KSC8_BUGNE</name>
<feature type="region of interest" description="Disordered" evidence="1">
    <location>
        <begin position="223"/>
        <end position="361"/>
    </location>
</feature>
<feature type="compositionally biased region" description="Basic and acidic residues" evidence="1">
    <location>
        <begin position="270"/>
        <end position="279"/>
    </location>
</feature>
<proteinExistence type="predicted"/>
<dbReference type="Proteomes" id="UP000593567">
    <property type="component" value="Unassembled WGS sequence"/>
</dbReference>
<evidence type="ECO:0000313" key="4">
    <source>
        <dbReference type="Proteomes" id="UP000593567"/>
    </source>
</evidence>
<dbReference type="EMBL" id="VXIV02000079">
    <property type="protein sequence ID" value="KAF6041100.1"/>
    <property type="molecule type" value="Genomic_DNA"/>
</dbReference>
<evidence type="ECO:0000256" key="1">
    <source>
        <dbReference type="SAM" id="MobiDB-lite"/>
    </source>
</evidence>
<organism evidence="3 4">
    <name type="scientific">Bugula neritina</name>
    <name type="common">Brown bryozoan</name>
    <name type="synonym">Sertularia neritina</name>
    <dbReference type="NCBI Taxonomy" id="10212"/>
    <lineage>
        <taxon>Eukaryota</taxon>
        <taxon>Metazoa</taxon>
        <taxon>Spiralia</taxon>
        <taxon>Lophotrochozoa</taxon>
        <taxon>Bryozoa</taxon>
        <taxon>Gymnolaemata</taxon>
        <taxon>Cheilostomatida</taxon>
        <taxon>Flustrina</taxon>
        <taxon>Buguloidea</taxon>
        <taxon>Bugulidae</taxon>
        <taxon>Bugula</taxon>
    </lineage>
</organism>
<comment type="caution">
    <text evidence="3">The sequence shown here is derived from an EMBL/GenBank/DDBJ whole genome shotgun (WGS) entry which is preliminary data.</text>
</comment>
<reference evidence="3" key="1">
    <citation type="submission" date="2020-06" db="EMBL/GenBank/DDBJ databases">
        <title>Draft genome of Bugula neritina, a colonial animal packing powerful symbionts and potential medicines.</title>
        <authorList>
            <person name="Rayko M."/>
        </authorList>
    </citation>
    <scope>NUCLEOTIDE SEQUENCE [LARGE SCALE GENOMIC DNA]</scope>
    <source>
        <strain evidence="3">Kwan_BN1</strain>
    </source>
</reference>
<gene>
    <name evidence="3" type="ORF">EB796_000579</name>
</gene>